<accession>A0A5A5R455</accession>
<name>A0A5A5R455_MICAE</name>
<gene>
    <name evidence="3" type="ORF">MiYa_02123</name>
</gene>
<keyword evidence="2" id="KW-0812">Transmembrane</keyword>
<protein>
    <recommendedName>
        <fullName evidence="5">Chromosome partition protein Smc</fullName>
    </recommendedName>
</protein>
<dbReference type="Proteomes" id="UP000323569">
    <property type="component" value="Unassembled WGS sequence"/>
</dbReference>
<dbReference type="SUPFAM" id="SSF58113">
    <property type="entry name" value="Apolipoprotein A-I"/>
    <property type="match status" value="1"/>
</dbReference>
<evidence type="ECO:0008006" key="5">
    <source>
        <dbReference type="Google" id="ProtNLM"/>
    </source>
</evidence>
<evidence type="ECO:0000313" key="4">
    <source>
        <dbReference type="Proteomes" id="UP000323569"/>
    </source>
</evidence>
<keyword evidence="2" id="KW-1133">Transmembrane helix</keyword>
<keyword evidence="2" id="KW-0472">Membrane</keyword>
<keyword evidence="1" id="KW-0175">Coiled coil</keyword>
<evidence type="ECO:0000313" key="3">
    <source>
        <dbReference type="EMBL" id="GCA70590.1"/>
    </source>
</evidence>
<proteinExistence type="predicted"/>
<dbReference type="Gene3D" id="1.20.120.20">
    <property type="entry name" value="Apolipoprotein"/>
    <property type="match status" value="1"/>
</dbReference>
<dbReference type="RefSeq" id="WP_008205958.1">
    <property type="nucleotide sequence ID" value="NZ_BHVO01000030.1"/>
</dbReference>
<comment type="caution">
    <text evidence="3">The sequence shown here is derived from an EMBL/GenBank/DDBJ whole genome shotgun (WGS) entry which is preliminary data.</text>
</comment>
<evidence type="ECO:0000256" key="1">
    <source>
        <dbReference type="SAM" id="Coils"/>
    </source>
</evidence>
<dbReference type="AlphaFoldDB" id="A0A5A5R455"/>
<feature type="coiled-coil region" evidence="1">
    <location>
        <begin position="9"/>
        <end position="91"/>
    </location>
</feature>
<sequence>MTTVTSNDIQELKDLLSAMRQENREQMISLREENREQITSLREETREQITSLREENREQISSLREETCEQIDTLKEDNRQQIETLREENNKQFINLHKEITEVKIITAKIEGTIQSQAVLTQKIPDLIEKVGEFKNWKQIAIVAITAFTSATITWFIREGNLKP</sequence>
<feature type="transmembrane region" description="Helical" evidence="2">
    <location>
        <begin position="140"/>
        <end position="157"/>
    </location>
</feature>
<reference evidence="3 4" key="1">
    <citation type="submission" date="2018-09" db="EMBL/GenBank/DDBJ databases">
        <title>Evolutionary history of phycoerythrin pigmentation in the water bloom-forming cyanobacterium Microcystis aeruginosa.</title>
        <authorList>
            <person name="Tanabe Y."/>
            <person name="Tanabe Y."/>
            <person name="Yamaguchi H."/>
        </authorList>
    </citation>
    <scope>NUCLEOTIDE SEQUENCE [LARGE SCALE GENOMIC DNA]</scope>
    <source>
        <strain evidence="3 4">NIES-2519</strain>
    </source>
</reference>
<dbReference type="EMBL" id="BHVO01000030">
    <property type="protein sequence ID" value="GCA70590.1"/>
    <property type="molecule type" value="Genomic_DNA"/>
</dbReference>
<evidence type="ECO:0000256" key="2">
    <source>
        <dbReference type="SAM" id="Phobius"/>
    </source>
</evidence>
<organism evidence="3 4">
    <name type="scientific">Microcystis aeruginosa NIES-2519</name>
    <dbReference type="NCBI Taxonomy" id="2303981"/>
    <lineage>
        <taxon>Bacteria</taxon>
        <taxon>Bacillati</taxon>
        <taxon>Cyanobacteriota</taxon>
        <taxon>Cyanophyceae</taxon>
        <taxon>Oscillatoriophycideae</taxon>
        <taxon>Chroococcales</taxon>
        <taxon>Microcystaceae</taxon>
        <taxon>Microcystis</taxon>
    </lineage>
</organism>